<gene>
    <name evidence="1" type="ordered locus">Dvul_2566</name>
</gene>
<sequence length="98" mass="11024">MVATLDAKEIADVARRVVWFLPPGKALANTRLFLVHVMTYGTLEDVLVTQKHFTKDEFRDAIKHGPVGVLDARSLAYWSLVLLGKAQEARRRPPAKQL</sequence>
<dbReference type="KEGG" id="dvl:Dvul_2566"/>
<dbReference type="EMBL" id="CP000527">
    <property type="protein sequence ID" value="ABM29582.1"/>
    <property type="molecule type" value="Genomic_DNA"/>
</dbReference>
<name>A0A0H3AB86_NITV4</name>
<protein>
    <submittedName>
        <fullName evidence="1">Uncharacterized protein</fullName>
    </submittedName>
</protein>
<dbReference type="AlphaFoldDB" id="A0A0H3AB86"/>
<dbReference type="HOGENOM" id="CLU_163901_0_0_7"/>
<organism evidence="1 2">
    <name type="scientific">Nitratidesulfovibrio vulgaris (strain DP4)</name>
    <name type="common">Desulfovibrio vulgaris</name>
    <dbReference type="NCBI Taxonomy" id="391774"/>
    <lineage>
        <taxon>Bacteria</taxon>
        <taxon>Pseudomonadati</taxon>
        <taxon>Thermodesulfobacteriota</taxon>
        <taxon>Desulfovibrionia</taxon>
        <taxon>Desulfovibrionales</taxon>
        <taxon>Desulfovibrionaceae</taxon>
        <taxon>Nitratidesulfovibrio</taxon>
    </lineage>
</organism>
<evidence type="ECO:0000313" key="1">
    <source>
        <dbReference type="EMBL" id="ABM29582.1"/>
    </source>
</evidence>
<proteinExistence type="predicted"/>
<reference evidence="2" key="1">
    <citation type="journal article" date="2009" name="Environ. Microbiol.">
        <title>Contribution of mobile genetic elements to Desulfovibrio vulgaris genome plasticity.</title>
        <authorList>
            <person name="Walker C.B."/>
            <person name="Stolyar S."/>
            <person name="Chivian D."/>
            <person name="Pinel N."/>
            <person name="Gabster J.A."/>
            <person name="Dehal P.S."/>
            <person name="He Z."/>
            <person name="Yang Z.K."/>
            <person name="Yen H.C."/>
            <person name="Zhou J."/>
            <person name="Wall J.D."/>
            <person name="Hazen T.C."/>
            <person name="Arkin A.P."/>
            <person name="Stahl D.A."/>
        </authorList>
    </citation>
    <scope>NUCLEOTIDE SEQUENCE [LARGE SCALE GENOMIC DNA]</scope>
    <source>
        <strain evidence="2">DP4</strain>
    </source>
</reference>
<dbReference type="Proteomes" id="UP000009173">
    <property type="component" value="Chromosome"/>
</dbReference>
<accession>A0A0H3AB86</accession>
<evidence type="ECO:0000313" key="2">
    <source>
        <dbReference type="Proteomes" id="UP000009173"/>
    </source>
</evidence>